<dbReference type="InterPro" id="IPR050738">
    <property type="entry name" value="Sulfatase"/>
</dbReference>
<evidence type="ECO:0000256" key="1">
    <source>
        <dbReference type="ARBA" id="ARBA00008779"/>
    </source>
</evidence>
<dbReference type="Proteomes" id="UP000198790">
    <property type="component" value="Unassembled WGS sequence"/>
</dbReference>
<dbReference type="STRING" id="237018.SAMN04489723_1339"/>
<keyword evidence="3" id="KW-0732">Signal</keyword>
<keyword evidence="6" id="KW-1185">Reference proteome</keyword>
<feature type="domain" description="Sulfatase N-terminal" evidence="4">
    <location>
        <begin position="29"/>
        <end position="356"/>
    </location>
</feature>
<evidence type="ECO:0000259" key="4">
    <source>
        <dbReference type="Pfam" id="PF00884"/>
    </source>
</evidence>
<dbReference type="InterPro" id="IPR017850">
    <property type="entry name" value="Alkaline_phosphatase_core_sf"/>
</dbReference>
<feature type="signal peptide" evidence="3">
    <location>
        <begin position="1"/>
        <end position="24"/>
    </location>
</feature>
<dbReference type="InterPro" id="IPR000917">
    <property type="entry name" value="Sulfatase_N"/>
</dbReference>
<name>A0A1I1CGT8_9BACT</name>
<feature type="chain" id="PRO_5011475255" evidence="3">
    <location>
        <begin position="25"/>
        <end position="464"/>
    </location>
</feature>
<organism evidence="5 6">
    <name type="scientific">Algoriphagus aquimarinus</name>
    <dbReference type="NCBI Taxonomy" id="237018"/>
    <lineage>
        <taxon>Bacteria</taxon>
        <taxon>Pseudomonadati</taxon>
        <taxon>Bacteroidota</taxon>
        <taxon>Cytophagia</taxon>
        <taxon>Cytophagales</taxon>
        <taxon>Cyclobacteriaceae</taxon>
        <taxon>Algoriphagus</taxon>
    </lineage>
</organism>
<evidence type="ECO:0000313" key="6">
    <source>
        <dbReference type="Proteomes" id="UP000198790"/>
    </source>
</evidence>
<gene>
    <name evidence="5" type="ORF">SAMN04489723_1339</name>
</gene>
<dbReference type="PANTHER" id="PTHR42693:SF53">
    <property type="entry name" value="ENDO-4-O-SULFATASE"/>
    <property type="match status" value="1"/>
</dbReference>
<dbReference type="PANTHER" id="PTHR42693">
    <property type="entry name" value="ARYLSULFATASE FAMILY MEMBER"/>
    <property type="match status" value="1"/>
</dbReference>
<comment type="similarity">
    <text evidence="1">Belongs to the sulfatase family.</text>
</comment>
<reference evidence="5 6" key="1">
    <citation type="submission" date="2016-10" db="EMBL/GenBank/DDBJ databases">
        <authorList>
            <person name="de Groot N.N."/>
        </authorList>
    </citation>
    <scope>NUCLEOTIDE SEQUENCE [LARGE SCALE GENOMIC DNA]</scope>
    <source>
        <strain evidence="5 6">DSM 23399</strain>
    </source>
</reference>
<dbReference type="EMBL" id="FOKK01000033">
    <property type="protein sequence ID" value="SFB61262.1"/>
    <property type="molecule type" value="Genomic_DNA"/>
</dbReference>
<dbReference type="Gene3D" id="3.40.720.10">
    <property type="entry name" value="Alkaline Phosphatase, subunit A"/>
    <property type="match status" value="1"/>
</dbReference>
<keyword evidence="2" id="KW-0378">Hydrolase</keyword>
<protein>
    <submittedName>
        <fullName evidence="5">Arylsulfatase A</fullName>
    </submittedName>
</protein>
<dbReference type="AlphaFoldDB" id="A0A1I1CGT8"/>
<dbReference type="SUPFAM" id="SSF53649">
    <property type="entry name" value="Alkaline phosphatase-like"/>
    <property type="match status" value="1"/>
</dbReference>
<dbReference type="OrthoDB" id="9815108at2"/>
<evidence type="ECO:0000256" key="2">
    <source>
        <dbReference type="ARBA" id="ARBA00022801"/>
    </source>
</evidence>
<proteinExistence type="inferred from homology"/>
<dbReference type="Pfam" id="PF00884">
    <property type="entry name" value="Sulfatase"/>
    <property type="match status" value="1"/>
</dbReference>
<dbReference type="GO" id="GO:0004065">
    <property type="term" value="F:arylsulfatase activity"/>
    <property type="evidence" value="ECO:0007669"/>
    <property type="project" value="TreeGrafter"/>
</dbReference>
<dbReference type="CDD" id="cd16031">
    <property type="entry name" value="G6S_like"/>
    <property type="match status" value="1"/>
</dbReference>
<evidence type="ECO:0000313" key="5">
    <source>
        <dbReference type="EMBL" id="SFB61262.1"/>
    </source>
</evidence>
<accession>A0A1I1CGT8</accession>
<sequence length="464" mass="53923">MKNISTLSKLLFCLLLLINTTAFAQQDKPNIIFILTDDQRWDALGFSGNDIIQTPEMDKLAEQGVYFKNAFVTTPICAASRASVLTGLYERTHGYTFGQELNEGYAQNSYPAQLRKLGYETGFFGKFGVNYPGFSKLFDVSDSYDRNGKFDDRRGYFYKTIDEDTVHLTKYTSHQAQEFIKNQSSEKPFMLSLSFSAPHAHDSAKDQYFWSSDVDHLYEDVTFPKPLLSQQKYFDQQPDYVKEGENRTRWFWRYDTPEKYQKSMKGYYRMISEVDSEIGKIRKTLAEKGMDKNTVIIFMGDNGYFQGERQLAGKWLMYDNSLRVPMIIYDPRNPGHREITDFALNIDIAPTVLEFATGKLPQEWQGLSLADYVLGENPAQDRKEFVAEHLWKVDIIPASEGIRTKDWKYFRYQDDLAHEELYNIKKDPLEKRNLAGKKGYSDTLNEMREAFDQQVKKLEADKID</sequence>
<evidence type="ECO:0000256" key="3">
    <source>
        <dbReference type="SAM" id="SignalP"/>
    </source>
</evidence>